<dbReference type="NCBIfam" id="NF047446">
    <property type="entry name" value="barrel_OmpL47"/>
    <property type="match status" value="9"/>
</dbReference>
<dbReference type="Gene3D" id="2.60.40.10">
    <property type="entry name" value="Immunoglobulins"/>
    <property type="match status" value="8"/>
</dbReference>
<name>A0A235FF05_9BACL</name>
<comment type="caution">
    <text evidence="3">The sequence shown here is derived from an EMBL/GenBank/DDBJ whole genome shotgun (WGS) entry which is preliminary data.</text>
</comment>
<feature type="domain" description="Fibronectin type-III" evidence="2">
    <location>
        <begin position="654"/>
        <end position="728"/>
    </location>
</feature>
<dbReference type="RefSeq" id="WP_133063564.1">
    <property type="nucleotide sequence ID" value="NZ_JBHLXL010000001.1"/>
</dbReference>
<feature type="domain" description="Fibronectin type-III" evidence="2">
    <location>
        <begin position="206"/>
        <end position="282"/>
    </location>
</feature>
<dbReference type="Proteomes" id="UP000215059">
    <property type="component" value="Unassembled WGS sequence"/>
</dbReference>
<dbReference type="InterPro" id="IPR022038">
    <property type="entry name" value="Ig-like_bact"/>
</dbReference>
<evidence type="ECO:0000259" key="2">
    <source>
        <dbReference type="SMART" id="SM00060"/>
    </source>
</evidence>
<dbReference type="EMBL" id="NOII01000001">
    <property type="protein sequence ID" value="OYD59739.1"/>
    <property type="molecule type" value="Genomic_DNA"/>
</dbReference>
<dbReference type="PANTHER" id="PTHR47135:SF1">
    <property type="entry name" value="FIBRONECTIN TYPE III DOMAIN-CONTAINING PROTEIN 7"/>
    <property type="match status" value="1"/>
</dbReference>
<feature type="domain" description="Fibronectin type-III" evidence="2">
    <location>
        <begin position="739"/>
        <end position="812"/>
    </location>
</feature>
<dbReference type="SUPFAM" id="SSF49265">
    <property type="entry name" value="Fibronectin type III"/>
    <property type="match status" value="4"/>
</dbReference>
<dbReference type="InterPro" id="IPR058094">
    <property type="entry name" value="Ig-like_OmpL47-like"/>
</dbReference>
<feature type="domain" description="Fibronectin type-III" evidence="2">
    <location>
        <begin position="297"/>
        <end position="371"/>
    </location>
</feature>
<dbReference type="PANTHER" id="PTHR47135">
    <property type="entry name" value="FIBRONECTIN TYPE III DOMAIN-CONTAINING PROTEIN 7"/>
    <property type="match status" value="1"/>
</dbReference>
<feature type="domain" description="Fibronectin type-III" evidence="2">
    <location>
        <begin position="474"/>
        <end position="551"/>
    </location>
</feature>
<dbReference type="SMART" id="SM00060">
    <property type="entry name" value="FN3"/>
    <property type="match status" value="9"/>
</dbReference>
<dbReference type="InterPro" id="IPR013783">
    <property type="entry name" value="Ig-like_fold"/>
</dbReference>
<gene>
    <name evidence="3" type="ORF">CGZ90_07620</name>
</gene>
<dbReference type="CDD" id="cd00063">
    <property type="entry name" value="FN3"/>
    <property type="match status" value="1"/>
</dbReference>
<feature type="chain" id="PRO_5039640773" description="Fibronectin type-III domain-containing protein" evidence="1">
    <location>
        <begin position="19"/>
        <end position="1732"/>
    </location>
</feature>
<feature type="domain" description="Fibronectin type-III" evidence="2">
    <location>
        <begin position="386"/>
        <end position="460"/>
    </location>
</feature>
<accession>A0A235FF05</accession>
<feature type="domain" description="Fibronectin type-III" evidence="2">
    <location>
        <begin position="30"/>
        <end position="103"/>
    </location>
</feature>
<proteinExistence type="predicted"/>
<keyword evidence="1" id="KW-0732">Signal</keyword>
<organism evidence="3 4">
    <name type="scientific">Fictibacillus aquaticus</name>
    <dbReference type="NCBI Taxonomy" id="2021314"/>
    <lineage>
        <taxon>Bacteria</taxon>
        <taxon>Bacillati</taxon>
        <taxon>Bacillota</taxon>
        <taxon>Bacilli</taxon>
        <taxon>Bacillales</taxon>
        <taxon>Fictibacillaceae</taxon>
        <taxon>Fictibacillus</taxon>
    </lineage>
</organism>
<dbReference type="Gene3D" id="3.30.1920.20">
    <property type="match status" value="9"/>
</dbReference>
<feature type="domain" description="Fibronectin type-III" evidence="2">
    <location>
        <begin position="566"/>
        <end position="640"/>
    </location>
</feature>
<feature type="domain" description="Fibronectin type-III" evidence="2">
    <location>
        <begin position="118"/>
        <end position="192"/>
    </location>
</feature>
<evidence type="ECO:0000313" key="4">
    <source>
        <dbReference type="Proteomes" id="UP000215059"/>
    </source>
</evidence>
<dbReference type="InterPro" id="IPR036116">
    <property type="entry name" value="FN3_sf"/>
</dbReference>
<evidence type="ECO:0000313" key="3">
    <source>
        <dbReference type="EMBL" id="OYD59739.1"/>
    </source>
</evidence>
<dbReference type="Pfam" id="PF12245">
    <property type="entry name" value="Big_3_2"/>
    <property type="match status" value="1"/>
</dbReference>
<feature type="signal peptide" evidence="1">
    <location>
        <begin position="1"/>
        <end position="18"/>
    </location>
</feature>
<dbReference type="OrthoDB" id="2442444at2"/>
<reference evidence="3 4" key="1">
    <citation type="submission" date="2017-07" db="EMBL/GenBank/DDBJ databases">
        <title>Fictibacillus sp. nov. GDSW-R2A3 Genome sequencing and assembly.</title>
        <authorList>
            <person name="Mayilraj S."/>
        </authorList>
    </citation>
    <scope>NUCLEOTIDE SEQUENCE [LARGE SCALE GENOMIC DNA]</scope>
    <source>
        <strain evidence="3 4">GDSW-R2A3</strain>
    </source>
</reference>
<keyword evidence="4" id="KW-1185">Reference proteome</keyword>
<dbReference type="InterPro" id="IPR003961">
    <property type="entry name" value="FN3_dom"/>
</dbReference>
<sequence>MKKNLSLFLCFVMLLNFALPLYKAASASELLAPINVKATEYSPTNIKLTWDAVSGAGSYKIYQLNGSEKTFLSESSSNAGYVNTLNEGNYEFAVSAISGPTESILSVPVSVNIIYPVMETPKNLTHTIKNGNEVQLRWEPSPNVAGYKIFQTFNGERKLLTKTTSLTYYARSLVEGKYTFEVLAYHDRFGESLAAKAETEIINPVMQPPADLTLSLRNGNDVVLKWTASEFADNYNIYRITENERVKVASIDSTYTSKTFYKQPEGYYKYEVTASSDRFGESINASMVEHNLVYSEMQPPEILTAAIKNGNDLYLKWNESQYASSYNIYKLVNNERIFLKNSKNTNVTLFNMPEEYYEIEITAVSDRFGESASASYTELNLIHPDMTAPANVKLDVRMGNDIALTWDESAFADSYNVYQIQDGKRTLIKNIIGLSYTHRNLPEGNYSFEITSFSSRFGESSGTSVEYDLVHPIMQPPTEATYKILNGNDIILSWTEASYVSKYNIYQLENGERKLIGSTSNNNTTKYTLPNLPEGKLSFEVTSFSDRFGESKQAMPFEYNMVHPEMKAPTNLKASIINGNEIALYWDTAEFANSYSIYQTVNGERKHVATTVNPSYRLKNQPEGTHGFEVFAHSDRFGPSETAGQTQIKLKYPIMQPPVLKLAPLNTDSISLTWKSVQFASTYNIYKVENGKNVFVKNTNLFTETINKLPNGSHEYVVTAISPLFGESEISNKVTFEVELGAPNVIAEVKELQVTLNWSEVTGAASYNVYVMKDGSEKYLGTVETGTSYIMEDVEPGVYEYHLYAVSGIGTKSKVYGKAEAEVIEPDQTAPITRSNLDEGWYRYDIYGKLTASDDRSGVDKTFYSINSGEMAEGRAFTITEEGSHTVSFYSIDKKGNVEEVKTETVKLDKKAPVSEINTNLALPEITATDELSGLAKTYFSINGGELTEGNILPALSEGSYEIEYFSTDKAGNVEATKTLTFIVDQQAPETLSNITEKWSKKDFKVQLTATDDLSGVASTFYSINGSEFTEGTSFSVEEEGVHEVSFYSVDKAGNVEEVKTATVKLDITAPVSEINTDLAQPEITAIDELSGLDKTYFSINGGDLTEGNILPALPEGSYEISYYSIDKAGNQEEAKTISYMVDETAPVTTSNLTEDWNTASFGVQLTATDDLSGVASTFYSLNGSEFAEGTSFTVEEEGIHEVAYYSVDKAGNKEELKTEKLFIDFTAPVTTAITPEGWTNSEYTMELYPTDNLSGVDKTYYSINDSEFVEGTSIEFIEEGVFKVSFYSVDKAGNVEDIQTIELNYDKTAPVTVSDAPSEWKNSDVQVNLTATDNLSGVAATYYSLKDGDFAEGQTIDLTEEGIHTLSFYSTDKAGNVEEAKTSEVKIDRTAPVTEAIVPEEWTNADVAVELKTTDNLSGVAKTYYAVNGSEFAEGTSLQLSEEGVHEISFYSVDNAGNVEQVKTVAVNLDKTAPVTTSNIPNEWVTEDFALKLTATDNLSGVDKTFYSLNGSEFAEGNEKLVTEEGVHQVSFYSTDKAGNIEEAKKSELKIDKTLPEITADFKDLYAVGEVFKLNYEATDKVSGLAYESIKVNGKEYKKGQCFMFLFPGNYTIEITATDNAGLTQTYTKKITVYIPACMEVTPKVINSNKGTFTVRVPLLAKFDYDESTVTMNGVAPVLDSKGKHKQSEKGQFKFNREDFVWDEATEQLVLKAYVGEYLVIAKTDVSVRIK</sequence>
<evidence type="ECO:0000256" key="1">
    <source>
        <dbReference type="SAM" id="SignalP"/>
    </source>
</evidence>
<protein>
    <recommendedName>
        <fullName evidence="2">Fibronectin type-III domain-containing protein</fullName>
    </recommendedName>
</protein>